<organism evidence="2 3">
    <name type="scientific">Trichinella spiralis</name>
    <name type="common">Trichina worm</name>
    <dbReference type="NCBI Taxonomy" id="6334"/>
    <lineage>
        <taxon>Eukaryota</taxon>
        <taxon>Metazoa</taxon>
        <taxon>Ecdysozoa</taxon>
        <taxon>Nematoda</taxon>
        <taxon>Enoplea</taxon>
        <taxon>Dorylaimia</taxon>
        <taxon>Trichinellida</taxon>
        <taxon>Trichinellidae</taxon>
        <taxon>Trichinella</taxon>
    </lineage>
</organism>
<dbReference type="EMBL" id="JYDH01000004">
    <property type="protein sequence ID" value="KRY42436.1"/>
    <property type="molecule type" value="Genomic_DNA"/>
</dbReference>
<feature type="transmembrane region" description="Helical" evidence="1">
    <location>
        <begin position="21"/>
        <end position="39"/>
    </location>
</feature>
<name>A0A0V1BZD9_TRISP</name>
<protein>
    <submittedName>
        <fullName evidence="2">Uncharacterized protein</fullName>
    </submittedName>
</protein>
<dbReference type="OrthoDB" id="10352093at2759"/>
<dbReference type="InParanoid" id="A0A0V1BZD9"/>
<keyword evidence="3" id="KW-1185">Reference proteome</keyword>
<dbReference type="AlphaFoldDB" id="A0A0V1BZD9"/>
<keyword evidence="1" id="KW-0472">Membrane</keyword>
<keyword evidence="1" id="KW-1133">Transmembrane helix</keyword>
<evidence type="ECO:0000313" key="2">
    <source>
        <dbReference type="EMBL" id="KRY42436.1"/>
    </source>
</evidence>
<proteinExistence type="predicted"/>
<gene>
    <name evidence="2" type="ORF">T01_11433</name>
</gene>
<keyword evidence="1" id="KW-0812">Transmembrane</keyword>
<sequence length="116" mass="13645">MEKAQAVHHPTRFLRTQQLGRLNFALLFVILSQLTWHLIDHSACLDTRYYCPMYTYHKNGRVISCVLLEDLLKATRFTKLVNSHTIFTSIFELLLINWKYFSCTKRATVAIKPLRT</sequence>
<evidence type="ECO:0000313" key="3">
    <source>
        <dbReference type="Proteomes" id="UP000054776"/>
    </source>
</evidence>
<evidence type="ECO:0000256" key="1">
    <source>
        <dbReference type="SAM" id="Phobius"/>
    </source>
</evidence>
<reference evidence="2 3" key="1">
    <citation type="submission" date="2015-01" db="EMBL/GenBank/DDBJ databases">
        <title>Evolution of Trichinella species and genotypes.</title>
        <authorList>
            <person name="Korhonen P.K."/>
            <person name="Edoardo P."/>
            <person name="Giuseppe L.R."/>
            <person name="Gasser R.B."/>
        </authorList>
    </citation>
    <scope>NUCLEOTIDE SEQUENCE [LARGE SCALE GENOMIC DNA]</scope>
    <source>
        <strain evidence="2">ISS3</strain>
    </source>
</reference>
<dbReference type="Proteomes" id="UP000054776">
    <property type="component" value="Unassembled WGS sequence"/>
</dbReference>
<accession>A0A0V1BZD9</accession>
<comment type="caution">
    <text evidence="2">The sequence shown here is derived from an EMBL/GenBank/DDBJ whole genome shotgun (WGS) entry which is preliminary data.</text>
</comment>